<feature type="compositionally biased region" description="Polar residues" evidence="1">
    <location>
        <begin position="128"/>
        <end position="138"/>
    </location>
</feature>
<accession>W9JGW9</accession>
<reference evidence="2" key="2">
    <citation type="submission" date="2012-06" db="EMBL/GenBank/DDBJ databases">
        <title>Annotation of the Genome Sequence of Fusarium oxysporum Fo47.</title>
        <authorList>
            <consortium name="The Broad Institute Genomics Platform"/>
            <person name="Ma L.-J."/>
            <person name="Corby-Kistler H."/>
            <person name="Broz K."/>
            <person name="Gale L.R."/>
            <person name="Jonkers W."/>
            <person name="O'Donnell K."/>
            <person name="Ploetz R."/>
            <person name="Steinberg C."/>
            <person name="Schwartz D.C."/>
            <person name="VanEtten H."/>
            <person name="Zhou S."/>
            <person name="Young S.K."/>
            <person name="Zeng Q."/>
            <person name="Gargeya S."/>
            <person name="Fitzgerald M."/>
            <person name="Abouelleil A."/>
            <person name="Alvarado L."/>
            <person name="Chapman S.B."/>
            <person name="Gainer-Dewar J."/>
            <person name="Goldberg J."/>
            <person name="Griggs A."/>
            <person name="Gujja S."/>
            <person name="Hansen M."/>
            <person name="Howarth C."/>
            <person name="Imamovic A."/>
            <person name="Ireland A."/>
            <person name="Larimer J."/>
            <person name="McCowan C."/>
            <person name="Murphy C."/>
            <person name="Pearson M."/>
            <person name="Poon T.W."/>
            <person name="Priest M."/>
            <person name="Roberts A."/>
            <person name="Saif S."/>
            <person name="Shea T."/>
            <person name="Sykes S."/>
            <person name="Wortman J."/>
            <person name="Nusbaum C."/>
            <person name="Birren B."/>
        </authorList>
    </citation>
    <scope>NUCLEOTIDE SEQUENCE</scope>
    <source>
        <strain evidence="2">Fo47</strain>
    </source>
</reference>
<sequence>MPFESVARPPSEKVYRKELKRFVCFWLRLFRLLPTTFQKVTGHRLKKHQFRILRELWVDEIWKSVEHVDLDPAVDEDEGHDGDEEEYEDESEGEIQDDDEGECDERYDDIQDERQTGVVADTDDLSDAESTSTWSSNSQEDHPQDPALDILLRFCYSAHALILVT</sequence>
<dbReference type="AlphaFoldDB" id="W9JGW9"/>
<dbReference type="Proteomes" id="UP000030766">
    <property type="component" value="Unassembled WGS sequence"/>
</dbReference>
<evidence type="ECO:0000313" key="2">
    <source>
        <dbReference type="EMBL" id="EWZ28915.1"/>
    </source>
</evidence>
<dbReference type="EMBL" id="JH717918">
    <property type="protein sequence ID" value="EWZ28915.1"/>
    <property type="molecule type" value="Genomic_DNA"/>
</dbReference>
<feature type="compositionally biased region" description="Acidic residues" evidence="1">
    <location>
        <begin position="72"/>
        <end position="107"/>
    </location>
</feature>
<name>W9JGW9_FUSOX</name>
<organism evidence="2">
    <name type="scientific">Fusarium oxysporum Fo47</name>
    <dbReference type="NCBI Taxonomy" id="660027"/>
    <lineage>
        <taxon>Eukaryota</taxon>
        <taxon>Fungi</taxon>
        <taxon>Dikarya</taxon>
        <taxon>Ascomycota</taxon>
        <taxon>Pezizomycotina</taxon>
        <taxon>Sordariomycetes</taxon>
        <taxon>Hypocreomycetidae</taxon>
        <taxon>Hypocreales</taxon>
        <taxon>Nectriaceae</taxon>
        <taxon>Fusarium</taxon>
        <taxon>Fusarium oxysporum species complex</taxon>
    </lineage>
</organism>
<dbReference type="HOGENOM" id="CLU_1610836_0_0_1"/>
<reference evidence="2" key="1">
    <citation type="submission" date="2011-06" db="EMBL/GenBank/DDBJ databases">
        <title>The Genome Sequence of Fusarium oxysporum Fo47.</title>
        <authorList>
            <consortium name="The Broad Institute Genome Sequencing Platform"/>
            <person name="Ma L.-J."/>
            <person name="Gale L.R."/>
            <person name="Schwartz D.C."/>
            <person name="Zhou S."/>
            <person name="Corby-Kistler H."/>
            <person name="Young S.K."/>
            <person name="Zeng Q."/>
            <person name="Gargeya S."/>
            <person name="Fitzgerald M."/>
            <person name="Haas B."/>
            <person name="Abouelleil A."/>
            <person name="Alvarado L."/>
            <person name="Arachchi H.M."/>
            <person name="Berlin A."/>
            <person name="Brown A."/>
            <person name="Chapman S.B."/>
            <person name="Chen Z."/>
            <person name="Dunbar C."/>
            <person name="Freedman E."/>
            <person name="Gearin G."/>
            <person name="Gellesch M."/>
            <person name="Goldberg J."/>
            <person name="Griggs A."/>
            <person name="Gujja S."/>
            <person name="Heiman D."/>
            <person name="Howarth C."/>
            <person name="Larson L."/>
            <person name="Lui A."/>
            <person name="MacDonald P.J.P."/>
            <person name="Mehta T."/>
            <person name="Montmayeur A."/>
            <person name="Murphy C."/>
            <person name="Neiman D."/>
            <person name="Pearson M."/>
            <person name="Priest M."/>
            <person name="Roberts A."/>
            <person name="Saif S."/>
            <person name="Shea T."/>
            <person name="Shenoy N."/>
            <person name="Sisk P."/>
            <person name="Stolte C."/>
            <person name="Sykes S."/>
            <person name="Wortman J."/>
            <person name="Nusbaum C."/>
            <person name="Birren B."/>
        </authorList>
    </citation>
    <scope>NUCLEOTIDE SEQUENCE [LARGE SCALE GENOMIC DNA]</scope>
    <source>
        <strain evidence="2">Fo47</strain>
    </source>
</reference>
<proteinExistence type="predicted"/>
<dbReference type="VEuPathDB" id="FungiDB:FOZG_17470"/>
<evidence type="ECO:0000256" key="1">
    <source>
        <dbReference type="SAM" id="MobiDB-lite"/>
    </source>
</evidence>
<feature type="region of interest" description="Disordered" evidence="1">
    <location>
        <begin position="69"/>
        <end position="143"/>
    </location>
</feature>
<gene>
    <name evidence="2" type="ORF">FOZG_17470</name>
</gene>
<protein>
    <submittedName>
        <fullName evidence="2">Uncharacterized protein</fullName>
    </submittedName>
</protein>